<dbReference type="InterPro" id="IPR036520">
    <property type="entry name" value="UPF0759_sf"/>
</dbReference>
<dbReference type="PANTHER" id="PTHR30348">
    <property type="entry name" value="UNCHARACTERIZED PROTEIN YECE"/>
    <property type="match status" value="1"/>
</dbReference>
<name>A0ABW7C9J1_9CYAN</name>
<dbReference type="InterPro" id="IPR002763">
    <property type="entry name" value="DUF72"/>
</dbReference>
<dbReference type="Proteomes" id="UP001604335">
    <property type="component" value="Unassembled WGS sequence"/>
</dbReference>
<dbReference type="PANTHER" id="PTHR30348:SF9">
    <property type="entry name" value="UPF0759 PROTEIN YECE"/>
    <property type="match status" value="1"/>
</dbReference>
<evidence type="ECO:0000256" key="1">
    <source>
        <dbReference type="SAM" id="MobiDB-lite"/>
    </source>
</evidence>
<organism evidence="2 3">
    <name type="scientific">Limnothrix redekei LRLZ20PSL1</name>
    <dbReference type="NCBI Taxonomy" id="3112953"/>
    <lineage>
        <taxon>Bacteria</taxon>
        <taxon>Bacillati</taxon>
        <taxon>Cyanobacteriota</taxon>
        <taxon>Cyanophyceae</taxon>
        <taxon>Pseudanabaenales</taxon>
        <taxon>Pseudanabaenaceae</taxon>
        <taxon>Limnothrix</taxon>
    </lineage>
</organism>
<gene>
    <name evidence="2" type="ORF">VPK24_09245</name>
</gene>
<keyword evidence="3" id="KW-1185">Reference proteome</keyword>
<reference evidence="3" key="1">
    <citation type="journal article" date="2024" name="Algal Res.">
        <title>Biochemical, toxicological and genomic investigation of a high-biomass producing Limnothrix strain isolated from Italian shallow drinking water reservoir.</title>
        <authorList>
            <person name="Simonazzi M."/>
            <person name="Shishido T.K."/>
            <person name="Delbaje E."/>
            <person name="Wahlsten M."/>
            <person name="Fewer D.P."/>
            <person name="Sivonen K."/>
            <person name="Pezzolesi L."/>
            <person name="Pistocchi R."/>
        </authorList>
    </citation>
    <scope>NUCLEOTIDE SEQUENCE [LARGE SCALE GENOMIC DNA]</scope>
    <source>
        <strain evidence="3">LRLZ20PSL1</strain>
    </source>
</reference>
<evidence type="ECO:0000313" key="3">
    <source>
        <dbReference type="Proteomes" id="UP001604335"/>
    </source>
</evidence>
<dbReference type="RefSeq" id="WP_393012398.1">
    <property type="nucleotide sequence ID" value="NZ_JAZAQF010000057.1"/>
</dbReference>
<dbReference type="Pfam" id="PF01904">
    <property type="entry name" value="DUF72"/>
    <property type="match status" value="1"/>
</dbReference>
<accession>A0ABW7C9J1</accession>
<dbReference type="SUPFAM" id="SSF117396">
    <property type="entry name" value="TM1631-like"/>
    <property type="match status" value="1"/>
</dbReference>
<sequence>MAIDWQFRLGCAVWSYPGWVGSVYPPGTSGQKALRCYGERFWAVEGNTTFYGVPTAATVQRWGSLVPDGFRFCLKLPRDVTHVGPLLDRGPAALAFAERAVALGDRCGPLFAQLPPSYGPSQSADLRQFLSQWRRSTNVSLALEVRHRDWFLPQWRDRLNGWLRELGIGRVVLDTRPIYRGLDLAREDPQRQSQRRKPNLPLQSCVTAEFAIVRFISHPEAWRNEAYLLEWRDRVLRWLERGVQLYFFVHCPIEEHSPHTARQFQALLEAATVPAATAIAPLPWNQLSITEGAAAVARDRTGGDRLGSPNDSQNDQLSLF</sequence>
<dbReference type="Gene3D" id="3.20.20.410">
    <property type="entry name" value="Protein of unknown function UPF0759"/>
    <property type="match status" value="1"/>
</dbReference>
<proteinExistence type="predicted"/>
<comment type="caution">
    <text evidence="2">The sequence shown here is derived from an EMBL/GenBank/DDBJ whole genome shotgun (WGS) entry which is preliminary data.</text>
</comment>
<feature type="compositionally biased region" description="Polar residues" evidence="1">
    <location>
        <begin position="309"/>
        <end position="320"/>
    </location>
</feature>
<dbReference type="EMBL" id="JAZAQF010000057">
    <property type="protein sequence ID" value="MFG3817819.1"/>
    <property type="molecule type" value="Genomic_DNA"/>
</dbReference>
<feature type="region of interest" description="Disordered" evidence="1">
    <location>
        <begin position="300"/>
        <end position="320"/>
    </location>
</feature>
<protein>
    <submittedName>
        <fullName evidence="2">DUF72 domain-containing protein</fullName>
    </submittedName>
</protein>
<evidence type="ECO:0000313" key="2">
    <source>
        <dbReference type="EMBL" id="MFG3817819.1"/>
    </source>
</evidence>